<name>C9MKZ1_9BACT</name>
<comment type="caution">
    <text evidence="1">The sequence shown here is derived from an EMBL/GenBank/DDBJ whole genome shotgun (WGS) entry which is preliminary data.</text>
</comment>
<organism evidence="1 2">
    <name type="scientific">Prevotella veroralis F0319</name>
    <dbReference type="NCBI Taxonomy" id="649761"/>
    <lineage>
        <taxon>Bacteria</taxon>
        <taxon>Pseudomonadati</taxon>
        <taxon>Bacteroidota</taxon>
        <taxon>Bacteroidia</taxon>
        <taxon>Bacteroidales</taxon>
        <taxon>Prevotellaceae</taxon>
        <taxon>Prevotella</taxon>
    </lineage>
</organism>
<dbReference type="EMBL" id="ACVA01000008">
    <property type="protein sequence ID" value="EEX19811.1"/>
    <property type="molecule type" value="Genomic_DNA"/>
</dbReference>
<evidence type="ECO:0000313" key="1">
    <source>
        <dbReference type="EMBL" id="EEX19811.1"/>
    </source>
</evidence>
<sequence>MHNSAAKVRKKMDILKFINDFFLLLIRKGVSLQMIDRGGEERD</sequence>
<gene>
    <name evidence="1" type="ORF">HMPREF0973_00266</name>
</gene>
<evidence type="ECO:0000313" key="2">
    <source>
        <dbReference type="Proteomes" id="UP000003327"/>
    </source>
</evidence>
<accession>C9MKZ1</accession>
<reference evidence="1 2" key="1">
    <citation type="submission" date="2009-09" db="EMBL/GenBank/DDBJ databases">
        <authorList>
            <person name="Weinstock G."/>
            <person name="Sodergren E."/>
            <person name="Clifton S."/>
            <person name="Fulton L."/>
            <person name="Fulton B."/>
            <person name="Courtney L."/>
            <person name="Fronick C."/>
            <person name="Harrison M."/>
            <person name="Strong C."/>
            <person name="Farmer C."/>
            <person name="Delahaunty K."/>
            <person name="Markovic C."/>
            <person name="Hall O."/>
            <person name="Minx P."/>
            <person name="Tomlinson C."/>
            <person name="Mitreva M."/>
            <person name="Nelson J."/>
            <person name="Hou S."/>
            <person name="Wollam A."/>
            <person name="Pepin K.H."/>
            <person name="Johnson M."/>
            <person name="Bhonagiri V."/>
            <person name="Nash W.E."/>
            <person name="Warren W."/>
            <person name="Chinwalla A."/>
            <person name="Mardis E.R."/>
            <person name="Wilson R.K."/>
        </authorList>
    </citation>
    <scope>NUCLEOTIDE SEQUENCE [LARGE SCALE GENOMIC DNA]</scope>
    <source>
        <strain evidence="1 2">F0319</strain>
    </source>
</reference>
<dbReference type="STRING" id="649761.HMPREF0973_00266"/>
<dbReference type="AlphaFoldDB" id="C9MKZ1"/>
<protein>
    <submittedName>
        <fullName evidence="1">Uncharacterized protein</fullName>
    </submittedName>
</protein>
<proteinExistence type="predicted"/>
<dbReference type="HOGENOM" id="CLU_3237910_0_0_10"/>
<dbReference type="Proteomes" id="UP000003327">
    <property type="component" value="Unassembled WGS sequence"/>
</dbReference>
<keyword evidence="2" id="KW-1185">Reference proteome</keyword>